<dbReference type="AlphaFoldDB" id="A0A0N8GKY2"/>
<feature type="transmembrane region" description="Helical" evidence="1">
    <location>
        <begin position="39"/>
        <end position="61"/>
    </location>
</feature>
<feature type="transmembrane region" description="Helical" evidence="1">
    <location>
        <begin position="463"/>
        <end position="486"/>
    </location>
</feature>
<accession>A0A0N8GKY2</accession>
<feature type="transmembrane region" description="Helical" evidence="1">
    <location>
        <begin position="647"/>
        <end position="665"/>
    </location>
</feature>
<feature type="transmembrane region" description="Helical" evidence="1">
    <location>
        <begin position="242"/>
        <end position="262"/>
    </location>
</feature>
<feature type="transmembrane region" description="Helical" evidence="1">
    <location>
        <begin position="73"/>
        <end position="91"/>
    </location>
</feature>
<feature type="transmembrane region" description="Helical" evidence="1">
    <location>
        <begin position="530"/>
        <end position="547"/>
    </location>
</feature>
<keyword evidence="3" id="KW-1185">Reference proteome</keyword>
<evidence type="ECO:0000313" key="3">
    <source>
        <dbReference type="Proteomes" id="UP000050430"/>
    </source>
</evidence>
<dbReference type="Proteomes" id="UP000050430">
    <property type="component" value="Unassembled WGS sequence"/>
</dbReference>
<keyword evidence="1" id="KW-0472">Membrane</keyword>
<organism evidence="2 3">
    <name type="scientific">Leptolinea tardivitalis</name>
    <dbReference type="NCBI Taxonomy" id="229920"/>
    <lineage>
        <taxon>Bacteria</taxon>
        <taxon>Bacillati</taxon>
        <taxon>Chloroflexota</taxon>
        <taxon>Anaerolineae</taxon>
        <taxon>Anaerolineales</taxon>
        <taxon>Anaerolineaceae</taxon>
        <taxon>Leptolinea</taxon>
    </lineage>
</organism>
<proteinExistence type="predicted"/>
<dbReference type="EMBL" id="LGCK01000012">
    <property type="protein sequence ID" value="KPL70970.1"/>
    <property type="molecule type" value="Genomic_DNA"/>
</dbReference>
<dbReference type="OrthoDB" id="9772884at2"/>
<feature type="transmembrane region" description="Helical" evidence="1">
    <location>
        <begin position="567"/>
        <end position="585"/>
    </location>
</feature>
<keyword evidence="1" id="KW-0812">Transmembrane</keyword>
<feature type="transmembrane region" description="Helical" evidence="1">
    <location>
        <begin position="739"/>
        <end position="760"/>
    </location>
</feature>
<keyword evidence="1" id="KW-1133">Transmembrane helix</keyword>
<feature type="transmembrane region" description="Helical" evidence="1">
    <location>
        <begin position="334"/>
        <end position="351"/>
    </location>
</feature>
<reference evidence="2 3" key="1">
    <citation type="submission" date="2015-07" db="EMBL/GenBank/DDBJ databases">
        <title>Genome sequence of Leptolinea tardivitalis DSM 16556.</title>
        <authorList>
            <person name="Hemp J."/>
            <person name="Ward L.M."/>
            <person name="Pace L.A."/>
            <person name="Fischer W.W."/>
        </authorList>
    </citation>
    <scope>NUCLEOTIDE SEQUENCE [LARGE SCALE GENOMIC DNA]</scope>
    <source>
        <strain evidence="2 3">YMTK-2</strain>
    </source>
</reference>
<gene>
    <name evidence="2" type="ORF">ADM99_11735</name>
</gene>
<evidence type="ECO:0000313" key="2">
    <source>
        <dbReference type="EMBL" id="KPL70970.1"/>
    </source>
</evidence>
<feature type="transmembrane region" description="Helical" evidence="1">
    <location>
        <begin position="705"/>
        <end position="727"/>
    </location>
</feature>
<evidence type="ECO:0000256" key="1">
    <source>
        <dbReference type="SAM" id="Phobius"/>
    </source>
</evidence>
<feature type="transmembrane region" description="Helical" evidence="1">
    <location>
        <begin position="605"/>
        <end position="627"/>
    </location>
</feature>
<protein>
    <submittedName>
        <fullName evidence="2">Uncharacterized protein</fullName>
    </submittedName>
</protein>
<dbReference type="STRING" id="229920.ADM99_11735"/>
<feature type="transmembrane region" description="Helical" evidence="1">
    <location>
        <begin position="12"/>
        <end position="33"/>
    </location>
</feature>
<feature type="transmembrane region" description="Helical" evidence="1">
    <location>
        <begin position="409"/>
        <end position="427"/>
    </location>
</feature>
<feature type="transmembrane region" description="Helical" evidence="1">
    <location>
        <begin position="433"/>
        <end position="451"/>
    </location>
</feature>
<sequence length="944" mass="107128">MKNRILRNHLPYIIVFSFVTAYPAACRWFGFFLKPMAEKVITLLAVWLVVFGVYIFLNRAFAVIEKTHWNKKIGWTAAGLAALIGLVLFNWQPPAFPSFYQVSIKGEGLVHLTGIRSAGQTVPLDTLSGTDGWQLDENVWIYSGSGQGVLSLSGSMNAPLELEFATGPEFGKTQVRMLAAEQTINLNTPMPDYAIVTPFPASLGAISPLWVFWVVLLALSEWLLAAVLLYGLFSHWAAETTAVIFPILFLLPYVTTIAGHNVSLGNDFGPFYYVYKTYLLDFLSNGRFPLWSPSEGAGYPFFSDPLAQAVYPPNLLLAFFYRINQGYTRLDHQIFTVAAVCWFSLGLFVWLRSLHIDRRFALFAALTMALSYKMTELLRFPNAAHEAAWYPWILLALTRLFLSRDWKTVARWSMVLGFSLICLFTAGYPYYVYYLPFLAGPYLLFMLLPRIRSVVFQMDKPDWRKFIIGFGSACLVALLICAPYLLHMSQTVAQTSGRAGDDFHHATMYPFDFQDTIESLVYPTAARPEGWFYFGALGLTLILFYLAHPGKRSLSAEDIELLHRRTWPVKAALVGWLVFLSYISYGEQSYLFLLFYRILPEFSALRGWGRLSITLLPGLALLLAYALADFESLITCSDNKGRRIQPWMWITLMGTAILSLGFQLFEFSRGITDEYWNVYFIPRTGYLLQSAANVFGKNLLPDPSVLSMVFCFSFMAFSLLAVGLMFILLSRPSNHKDTFWLIIAGLFSAINLWYGGPWLWNNGFTVREIREPGNYQRMMSQSLSTPRKNEDSTLTLSPSFSVGSPPKWHFSRYQDFYFNVKDELTARDELLGVSDGNRFFFSSSIDQTSISDFLTDAHQYKVDPVVHDYTGDSLLVEVTAPESGYFTFVDNWDENWIARVDGEAVDFSTLFGTFKSVKLSSGRHEVAMAYCPKFFAWVNKACQN</sequence>
<name>A0A0N8GKY2_9CHLR</name>
<comment type="caution">
    <text evidence="2">The sequence shown here is derived from an EMBL/GenBank/DDBJ whole genome shotgun (WGS) entry which is preliminary data.</text>
</comment>
<dbReference type="RefSeq" id="WP_062422690.1">
    <property type="nucleotide sequence ID" value="NZ_BBYA01000011.1"/>
</dbReference>
<feature type="transmembrane region" description="Helical" evidence="1">
    <location>
        <begin position="210"/>
        <end position="230"/>
    </location>
</feature>